<evidence type="ECO:0000256" key="1">
    <source>
        <dbReference type="ARBA" id="ARBA00023125"/>
    </source>
</evidence>
<dbReference type="PANTHER" id="PTHR30055:SF187">
    <property type="entry name" value="TRANSCRIPTIONAL REGULATORY PROTEIN"/>
    <property type="match status" value="1"/>
</dbReference>
<accession>A0ABP7Y2H3</accession>
<evidence type="ECO:0000313" key="4">
    <source>
        <dbReference type="EMBL" id="GAA4129494.1"/>
    </source>
</evidence>
<keyword evidence="5" id="KW-1185">Reference proteome</keyword>
<dbReference type="PANTHER" id="PTHR30055">
    <property type="entry name" value="HTH-TYPE TRANSCRIPTIONAL REGULATOR RUTR"/>
    <property type="match status" value="1"/>
</dbReference>
<dbReference type="Pfam" id="PF00440">
    <property type="entry name" value="TetR_N"/>
    <property type="match status" value="1"/>
</dbReference>
<keyword evidence="1 2" id="KW-0238">DNA-binding</keyword>
<feature type="domain" description="HTH tetR-type" evidence="3">
    <location>
        <begin position="12"/>
        <end position="72"/>
    </location>
</feature>
<reference evidence="5" key="1">
    <citation type="journal article" date="2019" name="Int. J. Syst. Evol. Microbiol.">
        <title>The Global Catalogue of Microorganisms (GCM) 10K type strain sequencing project: providing services to taxonomists for standard genome sequencing and annotation.</title>
        <authorList>
            <consortium name="The Broad Institute Genomics Platform"/>
            <consortium name="The Broad Institute Genome Sequencing Center for Infectious Disease"/>
            <person name="Wu L."/>
            <person name="Ma J."/>
        </authorList>
    </citation>
    <scope>NUCLEOTIDE SEQUENCE [LARGE SCALE GENOMIC DNA]</scope>
    <source>
        <strain evidence="5">JCM 16703</strain>
    </source>
</reference>
<proteinExistence type="predicted"/>
<gene>
    <name evidence="4" type="ORF">GCM10022215_42060</name>
</gene>
<dbReference type="PROSITE" id="PS50977">
    <property type="entry name" value="HTH_TETR_2"/>
    <property type="match status" value="1"/>
</dbReference>
<evidence type="ECO:0000256" key="2">
    <source>
        <dbReference type="PROSITE-ProRule" id="PRU00335"/>
    </source>
</evidence>
<dbReference type="SUPFAM" id="SSF46689">
    <property type="entry name" value="Homeodomain-like"/>
    <property type="match status" value="1"/>
</dbReference>
<organism evidence="4 5">
    <name type="scientific">Nocardioides fonticola</name>
    <dbReference type="NCBI Taxonomy" id="450363"/>
    <lineage>
        <taxon>Bacteria</taxon>
        <taxon>Bacillati</taxon>
        <taxon>Actinomycetota</taxon>
        <taxon>Actinomycetes</taxon>
        <taxon>Propionibacteriales</taxon>
        <taxon>Nocardioidaceae</taxon>
        <taxon>Nocardioides</taxon>
    </lineage>
</organism>
<dbReference type="RefSeq" id="WP_344735499.1">
    <property type="nucleotide sequence ID" value="NZ_BAAAZH010000036.1"/>
</dbReference>
<dbReference type="Proteomes" id="UP001501495">
    <property type="component" value="Unassembled WGS sequence"/>
</dbReference>
<dbReference type="EMBL" id="BAAAZH010000036">
    <property type="protein sequence ID" value="GAA4129494.1"/>
    <property type="molecule type" value="Genomic_DNA"/>
</dbReference>
<protein>
    <submittedName>
        <fullName evidence="4">TetR/AcrR family transcriptional regulator</fullName>
    </submittedName>
</protein>
<dbReference type="InterPro" id="IPR001647">
    <property type="entry name" value="HTH_TetR"/>
</dbReference>
<sequence>MGGRATQEERAEAYRRRLLDGLAATIRAKGFRDASVADVVREARTSRSTFYEQFADLSEAYIALMKQENRRIVAATAAAVDPDAEWRVQVEQAVTAWSDAGLREPALVRSWIRELGGLGEAGRDLQRELLESFVELVHVLMDTPQARAAGITVPPRPMLVVLLGGLRELLATSYEDGVPSEVVAATATRATIALLDPGVDPGVDAGTEAGP</sequence>
<name>A0ABP7Y2H3_9ACTN</name>
<feature type="DNA-binding region" description="H-T-H motif" evidence="2">
    <location>
        <begin position="35"/>
        <end position="54"/>
    </location>
</feature>
<evidence type="ECO:0000259" key="3">
    <source>
        <dbReference type="PROSITE" id="PS50977"/>
    </source>
</evidence>
<dbReference type="InterPro" id="IPR009057">
    <property type="entry name" value="Homeodomain-like_sf"/>
</dbReference>
<evidence type="ECO:0000313" key="5">
    <source>
        <dbReference type="Proteomes" id="UP001501495"/>
    </source>
</evidence>
<dbReference type="InterPro" id="IPR050109">
    <property type="entry name" value="HTH-type_TetR-like_transc_reg"/>
</dbReference>
<dbReference type="Gene3D" id="1.10.357.10">
    <property type="entry name" value="Tetracycline Repressor, domain 2"/>
    <property type="match status" value="1"/>
</dbReference>
<comment type="caution">
    <text evidence="4">The sequence shown here is derived from an EMBL/GenBank/DDBJ whole genome shotgun (WGS) entry which is preliminary data.</text>
</comment>